<gene>
    <name evidence="2" type="ORF">PIIN_01696</name>
</gene>
<dbReference type="EMBL" id="CAFZ01000021">
    <property type="protein sequence ID" value="CCA67872.1"/>
    <property type="molecule type" value="Genomic_DNA"/>
</dbReference>
<feature type="region of interest" description="Disordered" evidence="1">
    <location>
        <begin position="1"/>
        <end position="21"/>
    </location>
</feature>
<dbReference type="InParanoid" id="G4T990"/>
<reference evidence="2 3" key="1">
    <citation type="journal article" date="2011" name="PLoS Pathog.">
        <title>Endophytic Life Strategies Decoded by Genome and Transcriptome Analyses of the Mutualistic Root Symbiont Piriformospora indica.</title>
        <authorList>
            <person name="Zuccaro A."/>
            <person name="Lahrmann U."/>
            <person name="Guldener U."/>
            <person name="Langen G."/>
            <person name="Pfiffi S."/>
            <person name="Biedenkopf D."/>
            <person name="Wong P."/>
            <person name="Samans B."/>
            <person name="Grimm C."/>
            <person name="Basiewicz M."/>
            <person name="Murat C."/>
            <person name="Martin F."/>
            <person name="Kogel K.H."/>
        </authorList>
    </citation>
    <scope>NUCLEOTIDE SEQUENCE [LARGE SCALE GENOMIC DNA]</scope>
    <source>
        <strain evidence="2 3">DSM 11827</strain>
    </source>
</reference>
<dbReference type="SUPFAM" id="SSF52047">
    <property type="entry name" value="RNI-like"/>
    <property type="match status" value="1"/>
</dbReference>
<dbReference type="OrthoDB" id="3365698at2759"/>
<sequence length="748" mass="82823">MDGSAACSTAEASSSRQQQPRGLGLPYVRVSNNAYRYPLNCTLIITAFLQETCPKPESRPVFSLAHDTISLDVLRNILASSEPGRVSFSPRALAHIALLLCSLEHVSRSAPPSALTDLVTFGQTHASSTAAAPSLLLQTTDRRRLSRRSSPTSSTSSAIDLHVAETLDLRQLSDSPSSDQYDFCGADSPPSHILHFDRPPNARQRSIAEDSILARQIHLSTLDMQVAAAHAAVIAASERHRLLLAQRAVLRAQICRDRNRLQPALYLPAETLAEIFAYCAQDDIYAVWKLSAVCFDWHVAAVAYPRLWCRIVVPTHLPPVEQIHITRLWVQRTSTVQGLDIRYRAVEDSIRYVSTTFEEIMMILSAELSRWKHFDLETNLEDCIHIAVRLSSGAAPNLETFLVREPEFQGTKRNRRLLPCKMLTLGPAPNLSRVALHTSAWPTATFLRGLTTLSLSSGRIKPMVDLWRVLDACEDLEELTLRLPVDHDFDPPGRGRTSPLKLERLHTLSGNSMVLALLPHLLVPSLEVLYVNDVDAFILMRTLNVLDLRSNPPLHTLRLRSCRLVSGTTGLSLKSIKRLEFYESEVDDNFFHSLSMPTAGTSSWIRPYRTWALPSLEVVILSNAQYVREDALRRLVEARNPTTPNAMCAGGAPAVGLPARIKMVEVRNCRRVRPQFTEWIQERLGRVSDRFHLPSCSAASAHEEQTCAHAHGPQSGSSSLTPLSPVEGHGEPSGSGAGVLDVEMGMVI</sequence>
<accession>G4T990</accession>
<protein>
    <submittedName>
        <fullName evidence="2">Uncharacterized protein</fullName>
    </submittedName>
</protein>
<evidence type="ECO:0000313" key="2">
    <source>
        <dbReference type="EMBL" id="CCA67872.1"/>
    </source>
</evidence>
<dbReference type="AlphaFoldDB" id="G4T990"/>
<evidence type="ECO:0000256" key="1">
    <source>
        <dbReference type="SAM" id="MobiDB-lite"/>
    </source>
</evidence>
<keyword evidence="3" id="KW-1185">Reference proteome</keyword>
<feature type="region of interest" description="Disordered" evidence="1">
    <location>
        <begin position="704"/>
        <end position="741"/>
    </location>
</feature>
<dbReference type="eggNOG" id="ENOG502SIX5">
    <property type="taxonomic scope" value="Eukaryota"/>
</dbReference>
<feature type="compositionally biased region" description="Low complexity" evidence="1">
    <location>
        <begin position="1"/>
        <end position="15"/>
    </location>
</feature>
<evidence type="ECO:0000313" key="3">
    <source>
        <dbReference type="Proteomes" id="UP000007148"/>
    </source>
</evidence>
<dbReference type="Proteomes" id="UP000007148">
    <property type="component" value="Unassembled WGS sequence"/>
</dbReference>
<name>G4T990_SERID</name>
<proteinExistence type="predicted"/>
<organism evidence="2 3">
    <name type="scientific">Serendipita indica (strain DSM 11827)</name>
    <name type="common">Root endophyte fungus</name>
    <name type="synonym">Piriformospora indica</name>
    <dbReference type="NCBI Taxonomy" id="1109443"/>
    <lineage>
        <taxon>Eukaryota</taxon>
        <taxon>Fungi</taxon>
        <taxon>Dikarya</taxon>
        <taxon>Basidiomycota</taxon>
        <taxon>Agaricomycotina</taxon>
        <taxon>Agaricomycetes</taxon>
        <taxon>Sebacinales</taxon>
        <taxon>Serendipitaceae</taxon>
        <taxon>Serendipita</taxon>
    </lineage>
</organism>
<dbReference type="HOGENOM" id="CLU_023944_0_0_1"/>
<comment type="caution">
    <text evidence="2">The sequence shown here is derived from an EMBL/GenBank/DDBJ whole genome shotgun (WGS) entry which is preliminary data.</text>
</comment>